<feature type="binding site" evidence="19">
    <location>
        <begin position="458"/>
        <end position="459"/>
    </location>
    <ligand>
        <name>phosphoenolpyruvate</name>
        <dbReference type="ChEBI" id="CHEBI:58702"/>
    </ligand>
</feature>
<feature type="binding site" evidence="19">
    <location>
        <position position="300"/>
    </location>
    <ligand>
        <name>phosphoenolpyruvate</name>
        <dbReference type="ChEBI" id="CHEBI:58702"/>
    </ligand>
</feature>
<protein>
    <recommendedName>
        <fullName evidence="7 17">Phosphoenolpyruvate-protein phosphotransferase</fullName>
        <ecNumber evidence="6 17">2.7.3.9</ecNumber>
    </recommendedName>
    <alternativeName>
        <fullName evidence="16 17">Phosphotransferase system, enzyme I</fullName>
    </alternativeName>
</protein>
<evidence type="ECO:0000256" key="18">
    <source>
        <dbReference type="PIRSR" id="PIRSR000732-1"/>
    </source>
</evidence>
<dbReference type="Gene3D" id="3.20.20.60">
    <property type="entry name" value="Phosphoenolpyruvate-binding domains"/>
    <property type="match status" value="1"/>
</dbReference>
<dbReference type="InterPro" id="IPR024692">
    <property type="entry name" value="PTS_EI"/>
</dbReference>
<dbReference type="SUPFAM" id="SSF52009">
    <property type="entry name" value="Phosphohistidine domain"/>
    <property type="match status" value="1"/>
</dbReference>
<comment type="catalytic activity">
    <reaction evidence="1 17">
        <text>L-histidyl-[protein] + phosphoenolpyruvate = N(pros)-phospho-L-histidyl-[protein] + pyruvate</text>
        <dbReference type="Rhea" id="RHEA:23880"/>
        <dbReference type="Rhea" id="RHEA-COMP:9745"/>
        <dbReference type="Rhea" id="RHEA-COMP:9746"/>
        <dbReference type="ChEBI" id="CHEBI:15361"/>
        <dbReference type="ChEBI" id="CHEBI:29979"/>
        <dbReference type="ChEBI" id="CHEBI:58702"/>
        <dbReference type="ChEBI" id="CHEBI:64837"/>
        <dbReference type="EC" id="2.7.3.9"/>
    </reaction>
</comment>
<dbReference type="SUPFAM" id="SSF51621">
    <property type="entry name" value="Phosphoenolpyruvate/pyruvate domain"/>
    <property type="match status" value="1"/>
</dbReference>
<dbReference type="EMBL" id="CP034346">
    <property type="protein sequence ID" value="AZS14341.1"/>
    <property type="molecule type" value="Genomic_DNA"/>
</dbReference>
<dbReference type="GO" id="GO:0005737">
    <property type="term" value="C:cytoplasm"/>
    <property type="evidence" value="ECO:0007669"/>
    <property type="project" value="UniProtKB-SubCell"/>
</dbReference>
<keyword evidence="21" id="KW-0175">Coiled coil</keyword>
<accession>A0A3S9UVT2</accession>
<dbReference type="Proteomes" id="UP000270678">
    <property type="component" value="Chromosome"/>
</dbReference>
<dbReference type="SUPFAM" id="SSF47831">
    <property type="entry name" value="Enzyme I of the PEP:sugar phosphotransferase system HPr-binding (sub)domain"/>
    <property type="match status" value="1"/>
</dbReference>
<evidence type="ECO:0000256" key="15">
    <source>
        <dbReference type="ARBA" id="ARBA00022842"/>
    </source>
</evidence>
<feature type="domain" description="PEP-utilising enzyme mobile" evidence="22">
    <location>
        <begin position="159"/>
        <end position="229"/>
    </location>
</feature>
<dbReference type="InterPro" id="IPR040442">
    <property type="entry name" value="Pyrv_kinase-like_dom_sf"/>
</dbReference>
<dbReference type="Gene3D" id="1.10.274.10">
    <property type="entry name" value="PtsI, HPr-binding domain"/>
    <property type="match status" value="1"/>
</dbReference>
<dbReference type="InterPro" id="IPR008279">
    <property type="entry name" value="PEP-util_enz_mobile_dom"/>
</dbReference>
<dbReference type="EC" id="2.7.3.9" evidence="6 17"/>
<dbReference type="InterPro" id="IPR036637">
    <property type="entry name" value="Phosphohistidine_dom_sf"/>
</dbReference>
<dbReference type="GO" id="GO:0009401">
    <property type="term" value="P:phosphoenolpyruvate-dependent sugar phosphotransferase system"/>
    <property type="evidence" value="ECO:0007669"/>
    <property type="project" value="UniProtKB-KW"/>
</dbReference>
<keyword evidence="15 17" id="KW-0460">Magnesium</keyword>
<feature type="domain" description="PEP-utilising enzyme C-terminal" evidence="23">
    <location>
        <begin position="256"/>
        <end position="544"/>
    </location>
</feature>
<evidence type="ECO:0000256" key="11">
    <source>
        <dbReference type="ARBA" id="ARBA00022679"/>
    </source>
</evidence>
<dbReference type="InterPro" id="IPR000121">
    <property type="entry name" value="PEP_util_C"/>
</dbReference>
<feature type="binding site" evidence="20">
    <location>
        <position position="459"/>
    </location>
    <ligand>
        <name>Mg(2+)</name>
        <dbReference type="ChEBI" id="CHEBI:18420"/>
    </ligand>
</feature>
<reference evidence="26" key="1">
    <citation type="submission" date="2018-12" db="EMBL/GenBank/DDBJ databases">
        <title>Complete genome sequence of Paenibacillus sp. MBLB1234.</title>
        <authorList>
            <person name="Nam Y.-D."/>
            <person name="Kang J."/>
            <person name="Chung W.-H."/>
            <person name="Park Y.S."/>
        </authorList>
    </citation>
    <scope>NUCLEOTIDE SEQUENCE [LARGE SCALE GENOMIC DNA]</scope>
    <source>
        <strain evidence="26">MBLB1234</strain>
    </source>
</reference>
<dbReference type="PIRSF" id="PIRSF000732">
    <property type="entry name" value="PTS_enzyme_I"/>
    <property type="match status" value="1"/>
</dbReference>
<comment type="cofactor">
    <cofactor evidence="2 17 20">
        <name>Mg(2+)</name>
        <dbReference type="ChEBI" id="CHEBI:18420"/>
    </cofactor>
</comment>
<evidence type="ECO:0000256" key="14">
    <source>
        <dbReference type="ARBA" id="ARBA00022777"/>
    </source>
</evidence>
<keyword evidence="25" id="KW-0670">Pyruvate</keyword>
<comment type="subcellular location">
    <subcellularLocation>
        <location evidence="4 17">Cytoplasm</location>
    </subcellularLocation>
</comment>
<evidence type="ECO:0000256" key="8">
    <source>
        <dbReference type="ARBA" id="ARBA00022448"/>
    </source>
</evidence>
<evidence type="ECO:0000256" key="10">
    <source>
        <dbReference type="ARBA" id="ARBA00022597"/>
    </source>
</evidence>
<keyword evidence="12 17" id="KW-0598">Phosphotransferase system</keyword>
<dbReference type="RefSeq" id="WP_126996920.1">
    <property type="nucleotide sequence ID" value="NZ_CP034346.1"/>
</dbReference>
<evidence type="ECO:0000256" key="2">
    <source>
        <dbReference type="ARBA" id="ARBA00001946"/>
    </source>
</evidence>
<dbReference type="KEGG" id="plut:EI981_07635"/>
<dbReference type="GO" id="GO:0046872">
    <property type="term" value="F:metal ion binding"/>
    <property type="evidence" value="ECO:0007669"/>
    <property type="project" value="UniProtKB-KW"/>
</dbReference>
<evidence type="ECO:0000259" key="22">
    <source>
        <dbReference type="Pfam" id="PF00391"/>
    </source>
</evidence>
<dbReference type="InterPro" id="IPR036618">
    <property type="entry name" value="PtsI_HPr-bd_sf"/>
</dbReference>
<evidence type="ECO:0000256" key="4">
    <source>
        <dbReference type="ARBA" id="ARBA00004496"/>
    </source>
</evidence>
<dbReference type="GO" id="GO:0008965">
    <property type="term" value="F:phosphoenolpyruvate-protein phosphotransferase activity"/>
    <property type="evidence" value="ECO:0007669"/>
    <property type="project" value="UniProtKB-EC"/>
</dbReference>
<dbReference type="PANTHER" id="PTHR46244:SF3">
    <property type="entry name" value="PHOSPHOENOLPYRUVATE-PROTEIN PHOSPHOTRANSFERASE"/>
    <property type="match status" value="1"/>
</dbReference>
<dbReference type="OrthoDB" id="9765468at2"/>
<dbReference type="GO" id="GO:0016301">
    <property type="term" value="F:kinase activity"/>
    <property type="evidence" value="ECO:0007669"/>
    <property type="project" value="UniProtKB-KW"/>
</dbReference>
<dbReference type="AlphaFoldDB" id="A0A3S9UVT2"/>
<feature type="binding site" evidence="19">
    <location>
        <position position="469"/>
    </location>
    <ligand>
        <name>phosphoenolpyruvate</name>
        <dbReference type="ChEBI" id="CHEBI:58702"/>
    </ligand>
</feature>
<feature type="binding site" evidence="20">
    <location>
        <position position="435"/>
    </location>
    <ligand>
        <name>Mg(2+)</name>
        <dbReference type="ChEBI" id="CHEBI:18420"/>
    </ligand>
</feature>
<dbReference type="Gene3D" id="3.50.30.10">
    <property type="entry name" value="Phosphohistidine domain"/>
    <property type="match status" value="1"/>
</dbReference>
<keyword evidence="10 17" id="KW-0762">Sugar transport</keyword>
<keyword evidence="8 17" id="KW-0813">Transport</keyword>
<feature type="binding site" evidence="19">
    <location>
        <position position="336"/>
    </location>
    <ligand>
        <name>phosphoenolpyruvate</name>
        <dbReference type="ChEBI" id="CHEBI:58702"/>
    </ligand>
</feature>
<evidence type="ECO:0000256" key="12">
    <source>
        <dbReference type="ARBA" id="ARBA00022683"/>
    </source>
</evidence>
<dbReference type="Pfam" id="PF05524">
    <property type="entry name" value="PEP-utilisers_N"/>
    <property type="match status" value="1"/>
</dbReference>
<keyword evidence="14 17" id="KW-0418">Kinase</keyword>
<keyword evidence="26" id="KW-1185">Reference proteome</keyword>
<dbReference type="InterPro" id="IPR018274">
    <property type="entry name" value="PEP_util_AS"/>
</dbReference>
<feature type="active site" description="Proton donor" evidence="18">
    <location>
        <position position="506"/>
    </location>
</feature>
<evidence type="ECO:0000256" key="19">
    <source>
        <dbReference type="PIRSR" id="PIRSR000732-2"/>
    </source>
</evidence>
<dbReference type="InterPro" id="IPR015813">
    <property type="entry name" value="Pyrv/PenolPyrv_kinase-like_dom"/>
</dbReference>
<evidence type="ECO:0000256" key="20">
    <source>
        <dbReference type="PIRSR" id="PIRSR000732-3"/>
    </source>
</evidence>
<evidence type="ECO:0000256" key="6">
    <source>
        <dbReference type="ARBA" id="ARBA00012232"/>
    </source>
</evidence>
<evidence type="ECO:0000256" key="1">
    <source>
        <dbReference type="ARBA" id="ARBA00000683"/>
    </source>
</evidence>
<sequence length="570" mass="62525">MNAIRGIAAAEGIAIGTALVLPRFSWGDDPRTHVKAVETPEREVSKLLQTFEEVQQELEALYAQAQAKLGEESAKIVKGQILMAKDRSWIEGMTRLIEEQGVSAVSAVQTKVDELLRLFEATDNAYMRERASDVRDLGSRLLLRLQGGVREEVEGISGPVIWVANDLPPSLTVGIDSTKVMAWVTETGGRTSHSSILARTLGVPAVVGAGDLGEQIRTGQTLIVDGGAGLVYTDPDSELLDEYEEKLLALAAKDNQLARWKDEPTVTADGKRIVLQANIGHAEEAEAALKQGAEGIGLFRSEFLFMHRNDLPSEEEQFAAYKKAVEAMVGKPVTIRTLDIGGDKELPYLQMPRELNPFLGYRAIRLCLDRPHLFLTQLRAILRASNYGQVRLMLPMICAAEEIRQTHRLIEQARTELTQEGIPYDSQMKVGIMVETPAAALLMDQLGAMVDFVSIGTNDLVQYTMACDRMNESISYLYQPYHPSVLRQIHYIVEQAHRNGITVSLCGELGSEASAFPLLIGMGVDYISMSASSILAIRETAASLDSGKCERLAASVLQCADQEEVLSLLK</sequence>
<comment type="similarity">
    <text evidence="5 17">Belongs to the PEP-utilizing enzyme family.</text>
</comment>
<dbReference type="InterPro" id="IPR006318">
    <property type="entry name" value="PTS_EI-like"/>
</dbReference>
<dbReference type="PROSITE" id="PS00742">
    <property type="entry name" value="PEP_ENZYMES_2"/>
    <property type="match status" value="1"/>
</dbReference>
<dbReference type="InterPro" id="IPR023151">
    <property type="entry name" value="PEP_util_CS"/>
</dbReference>
<dbReference type="InterPro" id="IPR050499">
    <property type="entry name" value="PEP-utilizing_PTS_enzyme"/>
</dbReference>
<gene>
    <name evidence="25" type="primary">ptsP</name>
    <name evidence="25" type="ORF">EI981_07635</name>
</gene>
<evidence type="ECO:0000256" key="3">
    <source>
        <dbReference type="ARBA" id="ARBA00002728"/>
    </source>
</evidence>
<dbReference type="InterPro" id="IPR008731">
    <property type="entry name" value="PTS_EIN"/>
</dbReference>
<keyword evidence="13 17" id="KW-0479">Metal-binding</keyword>
<dbReference type="PROSITE" id="PS00370">
    <property type="entry name" value="PEP_ENZYMES_PHOS_SITE"/>
    <property type="match status" value="1"/>
</dbReference>
<feature type="domain" description="Phosphotransferase system enzyme I N-terminal" evidence="24">
    <location>
        <begin position="5"/>
        <end position="130"/>
    </location>
</feature>
<evidence type="ECO:0000256" key="7">
    <source>
        <dbReference type="ARBA" id="ARBA00016544"/>
    </source>
</evidence>
<dbReference type="PANTHER" id="PTHR46244">
    <property type="entry name" value="PHOSPHOENOLPYRUVATE-PROTEIN PHOSPHOTRANSFERASE"/>
    <property type="match status" value="1"/>
</dbReference>
<name>A0A3S9UVT2_9BACL</name>
<evidence type="ECO:0000313" key="25">
    <source>
        <dbReference type="EMBL" id="AZS14341.1"/>
    </source>
</evidence>
<evidence type="ECO:0000259" key="23">
    <source>
        <dbReference type="Pfam" id="PF02896"/>
    </source>
</evidence>
<feature type="coiled-coil region" evidence="21">
    <location>
        <begin position="44"/>
        <end position="75"/>
    </location>
</feature>
<dbReference type="Pfam" id="PF00391">
    <property type="entry name" value="PEP-utilizers"/>
    <property type="match status" value="1"/>
</dbReference>
<organism evidence="25 26">
    <name type="scientific">Paenibacillus lutimineralis</name>
    <dbReference type="NCBI Taxonomy" id="2707005"/>
    <lineage>
        <taxon>Bacteria</taxon>
        <taxon>Bacillati</taxon>
        <taxon>Bacillota</taxon>
        <taxon>Bacilli</taxon>
        <taxon>Bacillales</taxon>
        <taxon>Paenibacillaceae</taxon>
        <taxon>Paenibacillus</taxon>
    </lineage>
</organism>
<keyword evidence="11 17" id="KW-0808">Transferase</keyword>
<evidence type="ECO:0000256" key="16">
    <source>
        <dbReference type="ARBA" id="ARBA00033235"/>
    </source>
</evidence>
<comment type="function">
    <text evidence="3 17">General (non sugar-specific) component of the phosphoenolpyruvate-dependent sugar phosphotransferase system (sugar PTS). This major carbohydrate active-transport system catalyzes the phosphorylation of incoming sugar substrates concomitantly with their translocation across the cell membrane. Enzyme I transfers the phosphoryl group from phosphoenolpyruvate (PEP) to the phosphoryl carrier protein (HPr).</text>
</comment>
<proteinExistence type="inferred from homology"/>
<evidence type="ECO:0000256" key="13">
    <source>
        <dbReference type="ARBA" id="ARBA00022723"/>
    </source>
</evidence>
<dbReference type="NCBIfam" id="TIGR01417">
    <property type="entry name" value="PTS_I_fam"/>
    <property type="match status" value="1"/>
</dbReference>
<evidence type="ECO:0000256" key="21">
    <source>
        <dbReference type="SAM" id="Coils"/>
    </source>
</evidence>
<feature type="active site" description="Tele-phosphohistidine intermediate" evidence="18">
    <location>
        <position position="193"/>
    </location>
</feature>
<dbReference type="Pfam" id="PF02896">
    <property type="entry name" value="PEP-utilizers_C"/>
    <property type="match status" value="1"/>
</dbReference>
<evidence type="ECO:0000313" key="26">
    <source>
        <dbReference type="Proteomes" id="UP000270678"/>
    </source>
</evidence>
<evidence type="ECO:0000259" key="24">
    <source>
        <dbReference type="Pfam" id="PF05524"/>
    </source>
</evidence>
<evidence type="ECO:0000256" key="9">
    <source>
        <dbReference type="ARBA" id="ARBA00022490"/>
    </source>
</evidence>
<dbReference type="PRINTS" id="PR01736">
    <property type="entry name" value="PHPHTRNFRASE"/>
</dbReference>
<evidence type="ECO:0000256" key="5">
    <source>
        <dbReference type="ARBA" id="ARBA00007837"/>
    </source>
</evidence>
<keyword evidence="9 17" id="KW-0963">Cytoplasm</keyword>
<evidence type="ECO:0000256" key="17">
    <source>
        <dbReference type="PIRNR" id="PIRNR000732"/>
    </source>
</evidence>